<evidence type="ECO:0000256" key="6">
    <source>
        <dbReference type="ARBA" id="ARBA00048451"/>
    </source>
</evidence>
<dbReference type="Proteomes" id="UP000279959">
    <property type="component" value="Chromosome"/>
</dbReference>
<evidence type="ECO:0000313" key="7">
    <source>
        <dbReference type="EMBL" id="BBD98831.1"/>
    </source>
</evidence>
<dbReference type="Pfam" id="PF00480">
    <property type="entry name" value="ROK"/>
    <property type="match status" value="1"/>
</dbReference>
<dbReference type="PANTHER" id="PTHR42742">
    <property type="entry name" value="TRANSCRIPTIONAL REPRESSOR MPRA"/>
    <property type="match status" value="1"/>
</dbReference>
<keyword evidence="3" id="KW-0862">Zinc</keyword>
<dbReference type="GO" id="GO:0008865">
    <property type="term" value="F:fructokinase activity"/>
    <property type="evidence" value="ECO:0007669"/>
    <property type="project" value="UniProtKB-EC"/>
</dbReference>
<keyword evidence="2" id="KW-0479">Metal-binding</keyword>
<name>A0A494W3M8_9SPHN</name>
<dbReference type="InterPro" id="IPR049874">
    <property type="entry name" value="ROK_cs"/>
</dbReference>
<evidence type="ECO:0000256" key="2">
    <source>
        <dbReference type="ARBA" id="ARBA00022723"/>
    </source>
</evidence>
<dbReference type="CDD" id="cd24067">
    <property type="entry name" value="ASKHA_NBD_ROK_BsFRK-like"/>
    <property type="match status" value="1"/>
</dbReference>
<keyword evidence="7" id="KW-0808">Transferase</keyword>
<evidence type="ECO:0000256" key="3">
    <source>
        <dbReference type="ARBA" id="ARBA00022833"/>
    </source>
</evidence>
<dbReference type="RefSeq" id="WP_066703260.1">
    <property type="nucleotide sequence ID" value="NZ_AP018664.1"/>
</dbReference>
<keyword evidence="7" id="KW-0418">Kinase</keyword>
<proteinExistence type="predicted"/>
<evidence type="ECO:0000256" key="1">
    <source>
        <dbReference type="ARBA" id="ARBA00001946"/>
    </source>
</evidence>
<keyword evidence="8" id="KW-1185">Reference proteome</keyword>
<dbReference type="EC" id="2.7.1.4" evidence="5"/>
<dbReference type="InterPro" id="IPR043129">
    <property type="entry name" value="ATPase_NBD"/>
</dbReference>
<evidence type="ECO:0000256" key="5">
    <source>
        <dbReference type="ARBA" id="ARBA00038887"/>
    </source>
</evidence>
<protein>
    <recommendedName>
        <fullName evidence="5">fructokinase</fullName>
        <ecNumber evidence="5">2.7.1.4</ecNumber>
    </recommendedName>
</protein>
<dbReference type="SUPFAM" id="SSF53067">
    <property type="entry name" value="Actin-like ATPase domain"/>
    <property type="match status" value="1"/>
</dbReference>
<dbReference type="PANTHER" id="PTHR42742:SF3">
    <property type="entry name" value="FRUCTOKINASE"/>
    <property type="match status" value="1"/>
</dbReference>
<organism evidence="7 8">
    <name type="scientific">Sphingobium amiense</name>
    <dbReference type="NCBI Taxonomy" id="135719"/>
    <lineage>
        <taxon>Bacteria</taxon>
        <taxon>Pseudomonadati</taxon>
        <taxon>Pseudomonadota</taxon>
        <taxon>Alphaproteobacteria</taxon>
        <taxon>Sphingomonadales</taxon>
        <taxon>Sphingomonadaceae</taxon>
        <taxon>Sphingobium</taxon>
    </lineage>
</organism>
<dbReference type="KEGG" id="sami:SAMIE_1023320"/>
<dbReference type="Gene3D" id="3.30.420.40">
    <property type="match status" value="2"/>
</dbReference>
<keyword evidence="4" id="KW-0460">Magnesium</keyword>
<evidence type="ECO:0000256" key="4">
    <source>
        <dbReference type="ARBA" id="ARBA00022842"/>
    </source>
</evidence>
<reference evidence="7 8" key="1">
    <citation type="submission" date="2018-05" db="EMBL/GenBank/DDBJ databases">
        <title>Complete Genome Sequence of the Nonylphenol-Degrading Bacterium Sphingobium amiense DSM 16289T.</title>
        <authorList>
            <person name="Ootsuka M."/>
            <person name="Nishizawa T."/>
            <person name="Ohta H."/>
        </authorList>
    </citation>
    <scope>NUCLEOTIDE SEQUENCE [LARGE SCALE GENOMIC DNA]</scope>
    <source>
        <strain evidence="7 8">DSM 16289</strain>
    </source>
</reference>
<sequence length="308" mass="32580">MTETPVVASLELGGTKSIASLTQGTRILRQERMATGDRPEAVLAFMIETLQRWMSETPFAAIGVASFGPVGLDTSREDFGYILTTPKPGWSNFNLLRRIRDSFDLPIGFDTDVGGAALAEGLWGASTGCRTHAYLTIGTGVGLGLVVDGKVHHGALHPEAGHVRLRRSPGDTFRGICSFHRDCLEGLISGPALISRAGGPVDQLSARDPIWAHVAHDLAEFLTILLLVTSAERILLGGGVALGRPMLLPTIHAEVAQRLSGYLHKCASADLQKRIRFAGLGANAGPLGGSAVAMQALQSQCTNSTLNV</sequence>
<dbReference type="InterPro" id="IPR051804">
    <property type="entry name" value="Carb_Metab_Reg_Kinase/Isom"/>
</dbReference>
<dbReference type="InterPro" id="IPR000600">
    <property type="entry name" value="ROK"/>
</dbReference>
<dbReference type="GO" id="GO:0046872">
    <property type="term" value="F:metal ion binding"/>
    <property type="evidence" value="ECO:0007669"/>
    <property type="project" value="UniProtKB-KW"/>
</dbReference>
<dbReference type="PROSITE" id="PS01125">
    <property type="entry name" value="ROK"/>
    <property type="match status" value="1"/>
</dbReference>
<accession>A0A494W3M8</accession>
<dbReference type="EMBL" id="AP018664">
    <property type="protein sequence ID" value="BBD98831.1"/>
    <property type="molecule type" value="Genomic_DNA"/>
</dbReference>
<dbReference type="AlphaFoldDB" id="A0A494W3M8"/>
<comment type="cofactor">
    <cofactor evidence="1">
        <name>Mg(2+)</name>
        <dbReference type="ChEBI" id="CHEBI:18420"/>
    </cofactor>
</comment>
<evidence type="ECO:0000313" key="8">
    <source>
        <dbReference type="Proteomes" id="UP000279959"/>
    </source>
</evidence>
<comment type="catalytic activity">
    <reaction evidence="6">
        <text>D-fructose + ATP = D-fructose 6-phosphate + ADP + H(+)</text>
        <dbReference type="Rhea" id="RHEA:16125"/>
        <dbReference type="ChEBI" id="CHEBI:15378"/>
        <dbReference type="ChEBI" id="CHEBI:30616"/>
        <dbReference type="ChEBI" id="CHEBI:37721"/>
        <dbReference type="ChEBI" id="CHEBI:61527"/>
        <dbReference type="ChEBI" id="CHEBI:456216"/>
        <dbReference type="EC" id="2.7.1.4"/>
    </reaction>
</comment>
<gene>
    <name evidence="7" type="ORF">SAMIE_1023320</name>
</gene>